<reference evidence="2" key="1">
    <citation type="submission" date="2017-09" db="EMBL/GenBank/DDBJ databases">
        <title>Depth-based differentiation of microbial function through sediment-hosted aquifers and enrichment of novel symbionts in the deep terrestrial subsurface.</title>
        <authorList>
            <person name="Probst A.J."/>
            <person name="Ladd B."/>
            <person name="Jarett J.K."/>
            <person name="Geller-Mcgrath D.E."/>
            <person name="Sieber C.M.K."/>
            <person name="Emerson J.B."/>
            <person name="Anantharaman K."/>
            <person name="Thomas B.C."/>
            <person name="Malmstrom R."/>
            <person name="Stieglmeier M."/>
            <person name="Klingl A."/>
            <person name="Woyke T."/>
            <person name="Ryan C.M."/>
            <person name="Banfield J.F."/>
        </authorList>
    </citation>
    <scope>NUCLEOTIDE SEQUENCE [LARGE SCALE GENOMIC DNA]</scope>
</reference>
<name>A0A2H0TXZ5_9BACT</name>
<dbReference type="PROSITE" id="PS51257">
    <property type="entry name" value="PROKAR_LIPOPROTEIN"/>
    <property type="match status" value="1"/>
</dbReference>
<gene>
    <name evidence="1" type="ORF">COU28_03505</name>
</gene>
<evidence type="ECO:0000313" key="2">
    <source>
        <dbReference type="Proteomes" id="UP000230852"/>
    </source>
</evidence>
<dbReference type="EMBL" id="PFBU01000064">
    <property type="protein sequence ID" value="PIR78100.1"/>
    <property type="molecule type" value="Genomic_DNA"/>
</dbReference>
<accession>A0A2H0TXZ5</accession>
<proteinExistence type="predicted"/>
<dbReference type="AlphaFoldDB" id="A0A2H0TXZ5"/>
<sequence>MHKNISKIFLSILLTTTLSGCSVVKNNNQENPYNSAYNLSKEKNITLLYECEKQFSNSQALQGCKDFVLQDKDYIGNFYGHECSDTESCTAEEEGYGWAQENNISNSEDCLEYSLEFKFGCQAFTDDQTSTTDDEASLNETKAIDLVKNTSQVKTWLKQFSNTDGTSPVTGGRPVVALDSVNNNIYSIHVFESLTERNVTFNWYSVNLDKMTVINSLGEIVK</sequence>
<organism evidence="1 2">
    <name type="scientific">Candidatus Magasanikbacteria bacterium CG10_big_fil_rev_8_21_14_0_10_36_16</name>
    <dbReference type="NCBI Taxonomy" id="1974645"/>
    <lineage>
        <taxon>Bacteria</taxon>
        <taxon>Candidatus Magasanikiibacteriota</taxon>
    </lineage>
</organism>
<dbReference type="Proteomes" id="UP000230852">
    <property type="component" value="Unassembled WGS sequence"/>
</dbReference>
<protein>
    <submittedName>
        <fullName evidence="1">Uncharacterized protein</fullName>
    </submittedName>
</protein>
<evidence type="ECO:0000313" key="1">
    <source>
        <dbReference type="EMBL" id="PIR78100.1"/>
    </source>
</evidence>
<comment type="caution">
    <text evidence="1">The sequence shown here is derived from an EMBL/GenBank/DDBJ whole genome shotgun (WGS) entry which is preliminary data.</text>
</comment>